<feature type="transmembrane region" description="Helical" evidence="1">
    <location>
        <begin position="7"/>
        <end position="23"/>
    </location>
</feature>
<accession>A0ABW4YRI1</accession>
<keyword evidence="1" id="KW-1133">Transmembrane helix</keyword>
<evidence type="ECO:0000256" key="1">
    <source>
        <dbReference type="SAM" id="Phobius"/>
    </source>
</evidence>
<feature type="transmembrane region" description="Helical" evidence="1">
    <location>
        <begin position="29"/>
        <end position="49"/>
    </location>
</feature>
<dbReference type="RefSeq" id="WP_377775729.1">
    <property type="nucleotide sequence ID" value="NZ_JBHUHO010000049.1"/>
</dbReference>
<organism evidence="3 4">
    <name type="scientific">Paenibacillus yanchengensis</name>
    <dbReference type="NCBI Taxonomy" id="2035833"/>
    <lineage>
        <taxon>Bacteria</taxon>
        <taxon>Bacillati</taxon>
        <taxon>Bacillota</taxon>
        <taxon>Bacilli</taxon>
        <taxon>Bacillales</taxon>
        <taxon>Paenibacillaceae</taxon>
        <taxon>Paenibacillus</taxon>
    </lineage>
</organism>
<evidence type="ECO:0000259" key="2">
    <source>
        <dbReference type="Pfam" id="PF22570"/>
    </source>
</evidence>
<dbReference type="InterPro" id="IPR054331">
    <property type="entry name" value="LiaF_TM"/>
</dbReference>
<feature type="domain" description="LiaF transmembrane" evidence="2">
    <location>
        <begin position="7"/>
        <end position="96"/>
    </location>
</feature>
<sequence length="97" mass="10157">MNGKSSIGIMLIAIGGLAVLHLLGIKFSFIIGLLLPFILIGLGVLSLSYKRKVLGSILIGIGAIMLLGKLSVIFIWILAIGLVAGGVALIKNNSRQF</sequence>
<gene>
    <name evidence="3" type="ORF">ACFSJH_20710</name>
</gene>
<keyword evidence="1" id="KW-0812">Transmembrane</keyword>
<evidence type="ECO:0000313" key="3">
    <source>
        <dbReference type="EMBL" id="MFD2118127.1"/>
    </source>
</evidence>
<protein>
    <recommendedName>
        <fullName evidence="2">LiaF transmembrane domain-containing protein</fullName>
    </recommendedName>
</protein>
<feature type="transmembrane region" description="Helical" evidence="1">
    <location>
        <begin position="70"/>
        <end position="90"/>
    </location>
</feature>
<keyword evidence="4" id="KW-1185">Reference proteome</keyword>
<proteinExistence type="predicted"/>
<keyword evidence="1" id="KW-0472">Membrane</keyword>
<dbReference type="EMBL" id="JBHUHO010000049">
    <property type="protein sequence ID" value="MFD2118127.1"/>
    <property type="molecule type" value="Genomic_DNA"/>
</dbReference>
<name>A0ABW4YRI1_9BACL</name>
<evidence type="ECO:0000313" key="4">
    <source>
        <dbReference type="Proteomes" id="UP001597362"/>
    </source>
</evidence>
<dbReference type="Proteomes" id="UP001597362">
    <property type="component" value="Unassembled WGS sequence"/>
</dbReference>
<dbReference type="Pfam" id="PF22570">
    <property type="entry name" value="LiaF-TM"/>
    <property type="match status" value="1"/>
</dbReference>
<reference evidence="4" key="1">
    <citation type="journal article" date="2019" name="Int. J. Syst. Evol. Microbiol.">
        <title>The Global Catalogue of Microorganisms (GCM) 10K type strain sequencing project: providing services to taxonomists for standard genome sequencing and annotation.</title>
        <authorList>
            <consortium name="The Broad Institute Genomics Platform"/>
            <consortium name="The Broad Institute Genome Sequencing Center for Infectious Disease"/>
            <person name="Wu L."/>
            <person name="Ma J."/>
        </authorList>
    </citation>
    <scope>NUCLEOTIDE SEQUENCE [LARGE SCALE GENOMIC DNA]</scope>
    <source>
        <strain evidence="4">GH52</strain>
    </source>
</reference>
<comment type="caution">
    <text evidence="3">The sequence shown here is derived from an EMBL/GenBank/DDBJ whole genome shotgun (WGS) entry which is preliminary data.</text>
</comment>